<dbReference type="GO" id="GO:0006099">
    <property type="term" value="P:tricarboxylic acid cycle"/>
    <property type="evidence" value="ECO:0007669"/>
    <property type="project" value="UniProtKB-UniRule"/>
</dbReference>
<dbReference type="FunFam" id="1.10.230.10:FF:000002">
    <property type="entry name" value="Citrate synthase"/>
    <property type="match status" value="1"/>
</dbReference>
<evidence type="ECO:0000313" key="12">
    <source>
        <dbReference type="Proteomes" id="UP000536640"/>
    </source>
</evidence>
<dbReference type="GO" id="GO:0005737">
    <property type="term" value="C:cytoplasm"/>
    <property type="evidence" value="ECO:0007669"/>
    <property type="project" value="InterPro"/>
</dbReference>
<dbReference type="Gene3D" id="2.20.28.60">
    <property type="match status" value="1"/>
</dbReference>
<evidence type="ECO:0000256" key="7">
    <source>
        <dbReference type="PIRNR" id="PIRNR001369"/>
    </source>
</evidence>
<dbReference type="InterPro" id="IPR010953">
    <property type="entry name" value="Citrate_synthase_typ-I"/>
</dbReference>
<evidence type="ECO:0000256" key="8">
    <source>
        <dbReference type="PIRSR" id="PIRSR001369-1"/>
    </source>
</evidence>
<dbReference type="Proteomes" id="UP000536640">
    <property type="component" value="Unassembled WGS sequence"/>
</dbReference>
<dbReference type="InterPro" id="IPR002020">
    <property type="entry name" value="Citrate_synthase"/>
</dbReference>
<feature type="active site" evidence="8">
    <location>
        <position position="305"/>
    </location>
</feature>
<reference evidence="11 12" key="1">
    <citation type="submission" date="2020-08" db="EMBL/GenBank/DDBJ databases">
        <title>Genomic Encyclopedia of Type Strains, Phase IV (KMG-IV): sequencing the most valuable type-strain genomes for metagenomic binning, comparative biology and taxonomic classification.</title>
        <authorList>
            <person name="Goeker M."/>
        </authorList>
    </citation>
    <scope>NUCLEOTIDE SEQUENCE [LARGE SCALE GENOMIC DNA]</scope>
    <source>
        <strain evidence="11 12">DSM 25701</strain>
    </source>
</reference>
<dbReference type="PRINTS" id="PR00143">
    <property type="entry name" value="CITRTSNTHASE"/>
</dbReference>
<keyword evidence="3 9" id="KW-0816">Tricarboxylic acid cycle</keyword>
<dbReference type="NCBIfam" id="NF004126">
    <property type="entry name" value="PRK05614.1"/>
    <property type="match status" value="1"/>
</dbReference>
<sequence>MSDKKASLSIDGKTLDLKVHSGTIGPDVIEVSALTGNGYFTYDPGFVSTAACESKITYIDGDKGILLHGGYPIEQLAEQSDYLETCFLLLYGELPNADQKEAFFNKVRMHTMVNDQMSTFFKGFRRDAHPMAIMCGVVGALSAFYHDSLDITDEKHREISAIRLIAKMPTLAAMTYKYTIGQPFMYPQNHLSYSENFLHMMFGNPCEPSNVNPVLAKAMDKIFLLHADHEQNASTSTVRLAGSTGANPFACISAGIAALWGPSHGGANEAVLDMLNEIGDASRIDEFVARAKDKDDPFRLMGFGHRVYKNFDPRAKVMKLAADEVLAELGLENDPLLKIAKRLEQIALEDEYFIERKLYPNVDFYSGIILKAIGIPTSMFTVIFALGRTPGWVAHWNEMISGSYRIGRPRQLYTGPAQRDFVSLDKR</sequence>
<keyword evidence="12" id="KW-1185">Reference proteome</keyword>
<feature type="active site" evidence="8">
    <location>
        <position position="363"/>
    </location>
</feature>
<dbReference type="NCBIfam" id="TIGR01798">
    <property type="entry name" value="cit_synth_I"/>
    <property type="match status" value="1"/>
</dbReference>
<keyword evidence="11" id="KW-0012">Acyltransferase</keyword>
<accession>A0A840R7R7</accession>
<dbReference type="CDD" id="cd06114">
    <property type="entry name" value="EcCS_like"/>
    <property type="match status" value="1"/>
</dbReference>
<dbReference type="PROSITE" id="PS00480">
    <property type="entry name" value="CITRATE_SYNTHASE"/>
    <property type="match status" value="1"/>
</dbReference>
<evidence type="ECO:0000256" key="4">
    <source>
        <dbReference type="ARBA" id="ARBA00022679"/>
    </source>
</evidence>
<evidence type="ECO:0000256" key="5">
    <source>
        <dbReference type="ARBA" id="ARBA00049288"/>
    </source>
</evidence>
<dbReference type="SUPFAM" id="SSF48256">
    <property type="entry name" value="Citrate synthase"/>
    <property type="match status" value="1"/>
</dbReference>
<dbReference type="UniPathway" id="UPA00223">
    <property type="reaction ID" value="UER00717"/>
</dbReference>
<dbReference type="PANTHER" id="PTHR42871:SF1">
    <property type="entry name" value="CITRATE SYNTHASE"/>
    <property type="match status" value="1"/>
</dbReference>
<dbReference type="AlphaFoldDB" id="A0A840R7R7"/>
<dbReference type="InterPro" id="IPR016143">
    <property type="entry name" value="Citrate_synth-like_sm_a-sub"/>
</dbReference>
<organism evidence="11 12">
    <name type="scientific">Zhongshania antarctica</name>
    <dbReference type="NCBI Taxonomy" id="641702"/>
    <lineage>
        <taxon>Bacteria</taxon>
        <taxon>Pseudomonadati</taxon>
        <taxon>Pseudomonadota</taxon>
        <taxon>Gammaproteobacteria</taxon>
        <taxon>Cellvibrionales</taxon>
        <taxon>Spongiibacteraceae</taxon>
        <taxon>Zhongshania</taxon>
    </lineage>
</organism>
<gene>
    <name evidence="11" type="ORF">HNQ57_002714</name>
</gene>
<dbReference type="InterPro" id="IPR016142">
    <property type="entry name" value="Citrate_synth-like_lrg_a-sub"/>
</dbReference>
<dbReference type="EMBL" id="JACHHW010000007">
    <property type="protein sequence ID" value="MBB5188432.1"/>
    <property type="molecule type" value="Genomic_DNA"/>
</dbReference>
<evidence type="ECO:0000256" key="3">
    <source>
        <dbReference type="ARBA" id="ARBA00022532"/>
    </source>
</evidence>
<dbReference type="GO" id="GO:0036440">
    <property type="term" value="F:citrate synthase activity"/>
    <property type="evidence" value="ECO:0007669"/>
    <property type="project" value="UniProtKB-EC"/>
</dbReference>
<dbReference type="PIRSF" id="PIRSF001369">
    <property type="entry name" value="Citrate_synth"/>
    <property type="match status" value="1"/>
</dbReference>
<name>A0A840R7R7_9GAMM</name>
<dbReference type="PANTHER" id="PTHR42871">
    <property type="entry name" value="CITRATE SYNTHASE"/>
    <property type="match status" value="1"/>
</dbReference>
<proteinExistence type="inferred from homology"/>
<comment type="catalytic activity">
    <reaction evidence="5 9">
        <text>oxaloacetate + acetyl-CoA + H2O = citrate + CoA + H(+)</text>
        <dbReference type="Rhea" id="RHEA:16845"/>
        <dbReference type="ChEBI" id="CHEBI:15377"/>
        <dbReference type="ChEBI" id="CHEBI:15378"/>
        <dbReference type="ChEBI" id="CHEBI:16452"/>
        <dbReference type="ChEBI" id="CHEBI:16947"/>
        <dbReference type="ChEBI" id="CHEBI:57287"/>
        <dbReference type="ChEBI" id="CHEBI:57288"/>
        <dbReference type="EC" id="2.3.3.16"/>
    </reaction>
</comment>
<dbReference type="Gene3D" id="1.10.580.10">
    <property type="entry name" value="Citrate Synthase, domain 1"/>
    <property type="match status" value="1"/>
</dbReference>
<evidence type="ECO:0000256" key="6">
    <source>
        <dbReference type="NCBIfam" id="TIGR01798"/>
    </source>
</evidence>
<comment type="caution">
    <text evidence="11">The sequence shown here is derived from an EMBL/GenBank/DDBJ whole genome shotgun (WGS) entry which is preliminary data.</text>
</comment>
<evidence type="ECO:0000313" key="11">
    <source>
        <dbReference type="EMBL" id="MBB5188432.1"/>
    </source>
</evidence>
<comment type="pathway">
    <text evidence="1 9">Carbohydrate metabolism; tricarboxylic acid cycle; isocitrate from oxaloacetate: step 1/2.</text>
</comment>
<dbReference type="InterPro" id="IPR036969">
    <property type="entry name" value="Citrate_synthase_sf"/>
</dbReference>
<dbReference type="Pfam" id="PF00285">
    <property type="entry name" value="Citrate_synt"/>
    <property type="match status" value="1"/>
</dbReference>
<dbReference type="Gene3D" id="1.10.230.10">
    <property type="entry name" value="Cytochrome P450-Terp, domain 2"/>
    <property type="match status" value="1"/>
</dbReference>
<comment type="similarity">
    <text evidence="2 7 10">Belongs to the citrate synthase family.</text>
</comment>
<dbReference type="RefSeq" id="WP_184463801.1">
    <property type="nucleotide sequence ID" value="NZ_JACHHW010000007.1"/>
</dbReference>
<evidence type="ECO:0000256" key="9">
    <source>
        <dbReference type="RuleBase" id="RU003370"/>
    </source>
</evidence>
<evidence type="ECO:0000256" key="2">
    <source>
        <dbReference type="ARBA" id="ARBA00010566"/>
    </source>
</evidence>
<dbReference type="InterPro" id="IPR024176">
    <property type="entry name" value="Citrate_synthase_bac-typ"/>
</dbReference>
<dbReference type="InterPro" id="IPR019810">
    <property type="entry name" value="Citrate_synthase_AS"/>
</dbReference>
<evidence type="ECO:0000256" key="1">
    <source>
        <dbReference type="ARBA" id="ARBA00004751"/>
    </source>
</evidence>
<evidence type="ECO:0000256" key="10">
    <source>
        <dbReference type="RuleBase" id="RU003406"/>
    </source>
</evidence>
<keyword evidence="4 7" id="KW-0808">Transferase</keyword>
<protein>
    <recommendedName>
        <fullName evidence="6 7">Citrate synthase</fullName>
    </recommendedName>
</protein>